<sequence>MSLSRPGDEENLIMVSHLRVTASWDGFTAERVSNKATVTVPAGWSVKAYRTITHSNSNGSSSVDILDEGTDLNFIDEIDESYDDSIEAAIKEGKTDIAAKIKSLQKKHRRILQTYSTNRTTIRAKISAKPHGSFVDRKRGWIDISVKCRLVYLGVGSSDVDDIIEDETGFTVSLTRGAPVAFQNQLRGIIDNIPHESRDVGEVIESTSNIPQDEGRWISVQTE</sequence>
<name>A0A5C6AY30_9PLAN</name>
<dbReference type="Proteomes" id="UP000320735">
    <property type="component" value="Unassembled WGS sequence"/>
</dbReference>
<dbReference type="RefSeq" id="WP_146374486.1">
    <property type="nucleotide sequence ID" value="NZ_SJPP01000006.1"/>
</dbReference>
<comment type="caution">
    <text evidence="1">The sequence shown here is derived from an EMBL/GenBank/DDBJ whole genome shotgun (WGS) entry which is preliminary data.</text>
</comment>
<accession>A0A5C6AY30</accession>
<dbReference type="AlphaFoldDB" id="A0A5C6AY30"/>
<dbReference type="EMBL" id="SJPP01000006">
    <property type="protein sequence ID" value="TWU03024.1"/>
    <property type="molecule type" value="Genomic_DNA"/>
</dbReference>
<reference evidence="1 2" key="1">
    <citation type="submission" date="2019-02" db="EMBL/GenBank/DDBJ databases">
        <title>Deep-cultivation of Planctomycetes and their phenomic and genomic characterization uncovers novel biology.</title>
        <authorList>
            <person name="Wiegand S."/>
            <person name="Jogler M."/>
            <person name="Boedeker C."/>
            <person name="Pinto D."/>
            <person name="Vollmers J."/>
            <person name="Rivas-Marin E."/>
            <person name="Kohn T."/>
            <person name="Peeters S.H."/>
            <person name="Heuer A."/>
            <person name="Rast P."/>
            <person name="Oberbeckmann S."/>
            <person name="Bunk B."/>
            <person name="Jeske O."/>
            <person name="Meyerdierks A."/>
            <person name="Storesund J.E."/>
            <person name="Kallscheuer N."/>
            <person name="Luecker S."/>
            <person name="Lage O.M."/>
            <person name="Pohl T."/>
            <person name="Merkel B.J."/>
            <person name="Hornburger P."/>
            <person name="Mueller R.-W."/>
            <person name="Bruemmer F."/>
            <person name="Labrenz M."/>
            <person name="Spormann A.M."/>
            <person name="Op Den Camp H."/>
            <person name="Overmann J."/>
            <person name="Amann R."/>
            <person name="Jetten M.S.M."/>
            <person name="Mascher T."/>
            <person name="Medema M.H."/>
            <person name="Devos D.P."/>
            <person name="Kaster A.-K."/>
            <person name="Ovreas L."/>
            <person name="Rohde M."/>
            <person name="Galperin M.Y."/>
            <person name="Jogler C."/>
        </authorList>
    </citation>
    <scope>NUCLEOTIDE SEQUENCE [LARGE SCALE GENOMIC DNA]</scope>
    <source>
        <strain evidence="1 2">CA54</strain>
    </source>
</reference>
<evidence type="ECO:0000313" key="2">
    <source>
        <dbReference type="Proteomes" id="UP000320735"/>
    </source>
</evidence>
<gene>
    <name evidence="1" type="ORF">CA54_61080</name>
</gene>
<protein>
    <submittedName>
        <fullName evidence="1">Uncharacterized protein</fullName>
    </submittedName>
</protein>
<organism evidence="1 2">
    <name type="scientific">Symmachiella macrocystis</name>
    <dbReference type="NCBI Taxonomy" id="2527985"/>
    <lineage>
        <taxon>Bacteria</taxon>
        <taxon>Pseudomonadati</taxon>
        <taxon>Planctomycetota</taxon>
        <taxon>Planctomycetia</taxon>
        <taxon>Planctomycetales</taxon>
        <taxon>Planctomycetaceae</taxon>
        <taxon>Symmachiella</taxon>
    </lineage>
</organism>
<keyword evidence="2" id="KW-1185">Reference proteome</keyword>
<evidence type="ECO:0000313" key="1">
    <source>
        <dbReference type="EMBL" id="TWU03024.1"/>
    </source>
</evidence>
<proteinExistence type="predicted"/>